<organism evidence="1 2">
    <name type="scientific">Babesia divergens</name>
    <dbReference type="NCBI Taxonomy" id="32595"/>
    <lineage>
        <taxon>Eukaryota</taxon>
        <taxon>Sar</taxon>
        <taxon>Alveolata</taxon>
        <taxon>Apicomplexa</taxon>
        <taxon>Aconoidasida</taxon>
        <taxon>Piroplasmida</taxon>
        <taxon>Babesiidae</taxon>
        <taxon>Babesia</taxon>
    </lineage>
</organism>
<sequence length="841" mass="93530">MTEATSGNSQEDEWAPYMLYGRTNIAVCNSMPHLMHRLHCATRHTIKFVLLTHCHQFEREFHSSKTTSRRLIMAVDPELLALMLRSSPVIASCALALLTPLTCDKDAATHLSTLIPHVAMLLSSLVDGKDLEIDTTTRAMLKRSGCTAELLQARLISDCLSFLSVVATFLGVDAIHKISLDVPDLEESVDDLNKEMFDFGMGNSDQRDKETPPTFFGSGHETCQLCSLIDQGDYKEVSIQLEQLYRDLDTLAAAHLDDAKLQAAEAKEYEDEADLCMGPLLLRVGNATLEILSATKEDATQTDAAKIHMSSLQGVMKLTQRTQFSAMLEACLSSKNFDVVNMLFELATHGIGNFADEEVQIRISNNAVNLLDKNLQTLGVALVSSFLTHMLEHHGLVAIDRSIGSGNFCNGIKRLSTILRRSEIEIHLALDNFFRHGSTPSSVSASFMLLETLLVCLSDNEALLPSCHELFTTIHRIVTTIFEFFDEVTKDKCETRGELLTCCTRLVGCWMTLEPLHLKSPYLKVLPKMLSVISPTDFTWLLPSFEYTEAIDIECMHMLLPSILEGLSLAIPTLVPREGQNSANPGDLRIISMSYKLIERLFLEGISEGMDLFMSIETPSVKAVPQFQLRGFDYHAIVENNYVHFNPNPPLDMSIPFCIDISTPPVAKVNVEHVNVQDAIQRSISSVDTLKREWSTLLSEAALATASASLCRFHQSVVRGLMDSSMAFIIMECLAVSFVYTCPRTAIKYVDPEEAITELWYRLALACTVLLQRQPDFINIFGFVCRKVGCIFRIRQCLPQLRLKAPTVESAPLDQAVEEGVLSADCSVAVEFMCTLVSSLR</sequence>
<keyword evidence="2" id="KW-1185">Reference proteome</keyword>
<gene>
    <name evidence="1" type="ORF">X943_000592</name>
</gene>
<reference evidence="1" key="2">
    <citation type="submission" date="2021-05" db="EMBL/GenBank/DDBJ databases">
        <authorList>
            <person name="Pain A."/>
        </authorList>
    </citation>
    <scope>NUCLEOTIDE SEQUENCE</scope>
    <source>
        <strain evidence="1">1802A</strain>
    </source>
</reference>
<evidence type="ECO:0000313" key="1">
    <source>
        <dbReference type="EMBL" id="KAK1935958.1"/>
    </source>
</evidence>
<dbReference type="Proteomes" id="UP001195914">
    <property type="component" value="Unassembled WGS sequence"/>
</dbReference>
<name>A0AAD9GCJ1_BABDI</name>
<accession>A0AAD9GCJ1</accession>
<evidence type="ECO:0000313" key="2">
    <source>
        <dbReference type="Proteomes" id="UP001195914"/>
    </source>
</evidence>
<protein>
    <submittedName>
        <fullName evidence="1">Uncharacterized protein</fullName>
    </submittedName>
</protein>
<comment type="caution">
    <text evidence="1">The sequence shown here is derived from an EMBL/GenBank/DDBJ whole genome shotgun (WGS) entry which is preliminary data.</text>
</comment>
<reference evidence="1" key="1">
    <citation type="journal article" date="2014" name="Nucleic Acids Res.">
        <title>The evolutionary dynamics of variant antigen genes in Babesia reveal a history of genomic innovation underlying host-parasite interaction.</title>
        <authorList>
            <person name="Jackson A.P."/>
            <person name="Otto T.D."/>
            <person name="Darby A."/>
            <person name="Ramaprasad A."/>
            <person name="Xia D."/>
            <person name="Echaide I.E."/>
            <person name="Farber M."/>
            <person name="Gahlot S."/>
            <person name="Gamble J."/>
            <person name="Gupta D."/>
            <person name="Gupta Y."/>
            <person name="Jackson L."/>
            <person name="Malandrin L."/>
            <person name="Malas T.B."/>
            <person name="Moussa E."/>
            <person name="Nair M."/>
            <person name="Reid A.J."/>
            <person name="Sanders M."/>
            <person name="Sharma J."/>
            <person name="Tracey A."/>
            <person name="Quail M.A."/>
            <person name="Weir W."/>
            <person name="Wastling J.M."/>
            <person name="Hall N."/>
            <person name="Willadsen P."/>
            <person name="Lingelbach K."/>
            <person name="Shiels B."/>
            <person name="Tait A."/>
            <person name="Berriman M."/>
            <person name="Allred D.R."/>
            <person name="Pain A."/>
        </authorList>
    </citation>
    <scope>NUCLEOTIDE SEQUENCE</scope>
    <source>
        <strain evidence="1">1802A</strain>
    </source>
</reference>
<dbReference type="AlphaFoldDB" id="A0AAD9GCJ1"/>
<dbReference type="EMBL" id="JAHBMH010000044">
    <property type="protein sequence ID" value="KAK1935958.1"/>
    <property type="molecule type" value="Genomic_DNA"/>
</dbReference>
<proteinExistence type="predicted"/>